<dbReference type="NCBIfam" id="NF040713">
    <property type="entry name" value="ZapE"/>
    <property type="match status" value="1"/>
</dbReference>
<dbReference type="Gene3D" id="3.40.50.300">
    <property type="entry name" value="P-loop containing nucleotide triphosphate hydrolases"/>
    <property type="match status" value="1"/>
</dbReference>
<evidence type="ECO:0000256" key="1">
    <source>
        <dbReference type="ARBA" id="ARBA00010322"/>
    </source>
</evidence>
<keyword evidence="4" id="KW-0863">Zinc-finger</keyword>
<organism evidence="7 8">
    <name type="scientific">Polysphondylium violaceum</name>
    <dbReference type="NCBI Taxonomy" id="133409"/>
    <lineage>
        <taxon>Eukaryota</taxon>
        <taxon>Amoebozoa</taxon>
        <taxon>Evosea</taxon>
        <taxon>Eumycetozoa</taxon>
        <taxon>Dictyostelia</taxon>
        <taxon>Dictyosteliales</taxon>
        <taxon>Dictyosteliaceae</taxon>
        <taxon>Polysphondylium</taxon>
    </lineage>
</organism>
<feature type="domain" description="B box-type" evidence="6">
    <location>
        <begin position="576"/>
        <end position="622"/>
    </location>
</feature>
<dbReference type="InterPro" id="IPR000315">
    <property type="entry name" value="Znf_B-box"/>
</dbReference>
<evidence type="ECO:0000313" key="7">
    <source>
        <dbReference type="EMBL" id="KAF2074825.1"/>
    </source>
</evidence>
<dbReference type="Gene3D" id="4.10.640.40">
    <property type="entry name" value="Cytoplasmic polyadenylation element-binding protein, ZZ domain"/>
    <property type="match status" value="1"/>
</dbReference>
<keyword evidence="4" id="KW-0862">Zinc</keyword>
<dbReference type="OrthoDB" id="406045at2759"/>
<dbReference type="InterPro" id="IPR038446">
    <property type="entry name" value="CEBP_ZZ_sf"/>
</dbReference>
<feature type="compositionally biased region" description="Low complexity" evidence="5">
    <location>
        <begin position="664"/>
        <end position="678"/>
    </location>
</feature>
<gene>
    <name evidence="7" type="ORF">CYY_003889</name>
</gene>
<dbReference type="PANTHER" id="PTHR31560">
    <property type="entry name" value="UPF0652 PROTEIN C16A11.03C-RELATED"/>
    <property type="match status" value="1"/>
</dbReference>
<proteinExistence type="inferred from homology"/>
<evidence type="ECO:0000256" key="2">
    <source>
        <dbReference type="ARBA" id="ARBA00022741"/>
    </source>
</evidence>
<dbReference type="GO" id="GO:0016887">
    <property type="term" value="F:ATP hydrolysis activity"/>
    <property type="evidence" value="ECO:0007669"/>
    <property type="project" value="InterPro"/>
</dbReference>
<keyword evidence="4" id="KW-0479">Metal-binding</keyword>
<feature type="region of interest" description="Disordered" evidence="5">
    <location>
        <begin position="540"/>
        <end position="571"/>
    </location>
</feature>
<dbReference type="EMBL" id="AJWJ01000128">
    <property type="protein sequence ID" value="KAF2074825.1"/>
    <property type="molecule type" value="Genomic_DNA"/>
</dbReference>
<evidence type="ECO:0000259" key="6">
    <source>
        <dbReference type="PROSITE" id="PS50119"/>
    </source>
</evidence>
<reference evidence="7" key="1">
    <citation type="submission" date="2020-01" db="EMBL/GenBank/DDBJ databases">
        <title>Development of genomics and gene disruption for Polysphondylium violaceum indicates a role for the polyketide synthase stlB in stalk morphogenesis.</title>
        <authorList>
            <person name="Narita B."/>
            <person name="Kawabe Y."/>
            <person name="Kin K."/>
            <person name="Saito T."/>
            <person name="Gibbs R."/>
            <person name="Kuspa A."/>
            <person name="Muzny D."/>
            <person name="Queller D."/>
            <person name="Richards S."/>
            <person name="Strassman J."/>
            <person name="Sucgang R."/>
            <person name="Worley K."/>
            <person name="Schaap P."/>
        </authorList>
    </citation>
    <scope>NUCLEOTIDE SEQUENCE</scope>
    <source>
        <strain evidence="7">QSvi11</strain>
    </source>
</reference>
<dbReference type="InterPro" id="IPR018553">
    <property type="entry name" value="E2_Ub-conjug_enz"/>
</dbReference>
<dbReference type="AlphaFoldDB" id="A0A8J4PX26"/>
<keyword evidence="2" id="KW-0547">Nucleotide-binding</keyword>
<name>A0A8J4PX26_9MYCE</name>
<dbReference type="Pfam" id="PF09418">
    <property type="entry name" value="DUF2009"/>
    <property type="match status" value="1"/>
</dbReference>
<comment type="caution">
    <text evidence="7">The sequence shown here is derived from an EMBL/GenBank/DDBJ whole genome shotgun (WGS) entry which is preliminary data.</text>
</comment>
<evidence type="ECO:0000256" key="5">
    <source>
        <dbReference type="SAM" id="MobiDB-lite"/>
    </source>
</evidence>
<feature type="compositionally biased region" description="Low complexity" evidence="5">
    <location>
        <begin position="558"/>
        <end position="569"/>
    </location>
</feature>
<dbReference type="InterPro" id="IPR005654">
    <property type="entry name" value="ATPase_AFG1-like"/>
</dbReference>
<dbReference type="PANTHER" id="PTHR31560:SF0">
    <property type="entry name" value="UPF0652 PROTEIN C22H10.08"/>
    <property type="match status" value="1"/>
</dbReference>
<evidence type="ECO:0000256" key="4">
    <source>
        <dbReference type="PROSITE-ProRule" id="PRU00024"/>
    </source>
</evidence>
<dbReference type="Proteomes" id="UP000695562">
    <property type="component" value="Unassembled WGS sequence"/>
</dbReference>
<keyword evidence="3" id="KW-0067">ATP-binding</keyword>
<dbReference type="GO" id="GO:0008270">
    <property type="term" value="F:zinc ion binding"/>
    <property type="evidence" value="ECO:0007669"/>
    <property type="project" value="UniProtKB-KW"/>
</dbReference>
<dbReference type="Pfam" id="PF03969">
    <property type="entry name" value="AFG1_ATPase"/>
    <property type="match status" value="1"/>
</dbReference>
<feature type="compositionally biased region" description="Acidic residues" evidence="5">
    <location>
        <begin position="544"/>
        <end position="557"/>
    </location>
</feature>
<feature type="region of interest" description="Disordered" evidence="5">
    <location>
        <begin position="638"/>
        <end position="691"/>
    </location>
</feature>
<evidence type="ECO:0000256" key="3">
    <source>
        <dbReference type="ARBA" id="ARBA00022840"/>
    </source>
</evidence>
<keyword evidence="8" id="KW-1185">Reference proteome</keyword>
<dbReference type="SUPFAM" id="SSF52540">
    <property type="entry name" value="P-loop containing nucleoside triphosphate hydrolases"/>
    <property type="match status" value="1"/>
</dbReference>
<comment type="similarity">
    <text evidence="1">Belongs to the AFG1 ATPase family.</text>
</comment>
<sequence>MLRGTITTSLNRKLSSFIFNKNTTGLFNRSKRNGQFTTTTTTNTKSINNRYIGNKQPQQQQRLYCNITTTTTLASTKNEIDTREIQNIIKSVQEEPTDGPLSLYNQMIKENKIKVDAHQLGTVKLLQNLYNQLKHHNFFISTSNSTGIEPNNRFSKLFSSIWGGSDVSLLPTNPNSQDASLIKGLYLHGDVGCGKTFLMDLFFNSIDIQKKKRIHFHHFMLDVHKRIHKWRQTKSADENDPIPPLSRQLVQEAWLLCFDEFQVTDVSDAMILKRLFSQMFDLGAVLVTTSNRPPMDLYKNGLNRQLFVPFIHFLESKCIVHNLNSGLDYRLSGTRGTQKVYLTPINDETTATLQQLFKQLTHDEPVEQKTLLLSTGRKVTVPRSSRNIAWFEFSELCEKALGADDYIEISKHYHTVFVSGVPKMNEATKNFARRFITLVDVLYEHKVKLLCTAEAAPGQLFMSDGNATEVGADIRQLTDDLTLTPEQLSRFTGEEERFMFSRAVFFGSFFKSNPTDKPLAPQKNSKKRREPDMNKDLAKILDNQEFDDIDEEDDNSSGDENNNNINNGDKMVVNDLPEGMCIECTDQPGDVFCNTCQESFCHMCCYFFHRTDKRKQHKFVITLEDTSDKEISYDQLEKITKNPGLGNAVTDNNNNKRLQEKHQQQQQQQQQQHQQHQQTTSRDDEHDHDQDIQDHDENIQDQHEDDEEQEESFIHKDDSFLSGARTLSADWFRERSKFIPIRLTLKERNDLRLLEAALHVSEYTDKIDIIHPTSGTKSKRINEQLRNICAILSGLLVASDFKKGQQLVENKDFSDNQEFFQNVFEIGRRHKIMNPAKMRTDYGKMIHLLQDGANEEVKRNLNGLNLIKPLKTVYLYLEERGGLGLLEDPNLEIATREILADNKARHEVQSEIRQKEKAIRYLAKKHSSNQLSTDEIELCIYSICDNHTYLRENRDPVKKMKVLLKKFFSPDHVDNPAFSLTLQPGINGARLSHNHRRQYNYVYQSLTLWHFILHDMFKLWYMAECDLLSENRYQLSNTGQGLNRIQQAPRVGRMMGGILRETQKKVGNEWIGSSVVHLGDHNVPNALVFIDKYTQISRILNPIVIVIEFIPKIKDPNILTYIQNAFGGRENLIKLILSDFFKHAFDGSGADNFFDAGSCIDGRLTSAWNWCSKIEKKSYYSIFLLAGFSGFDGSFN</sequence>
<feature type="compositionally biased region" description="Basic and acidic residues" evidence="5">
    <location>
        <begin position="681"/>
        <end position="691"/>
    </location>
</feature>
<evidence type="ECO:0000313" key="8">
    <source>
        <dbReference type="Proteomes" id="UP000695562"/>
    </source>
</evidence>
<protein>
    <recommendedName>
        <fullName evidence="6">B box-type domain-containing protein</fullName>
    </recommendedName>
</protein>
<dbReference type="GO" id="GO:0005524">
    <property type="term" value="F:ATP binding"/>
    <property type="evidence" value="ECO:0007669"/>
    <property type="project" value="UniProtKB-KW"/>
</dbReference>
<dbReference type="InterPro" id="IPR027417">
    <property type="entry name" value="P-loop_NTPase"/>
</dbReference>
<accession>A0A8J4PX26</accession>
<dbReference type="PROSITE" id="PS50119">
    <property type="entry name" value="ZF_BBOX"/>
    <property type="match status" value="1"/>
</dbReference>
<dbReference type="InterPro" id="IPR057668">
    <property type="entry name" value="E2_Ub-conjug_enz_C"/>
</dbReference>